<accession>A0ABV4GEU2</accession>
<organism evidence="2 3">
    <name type="scientific">Bradyrhizobium yuanmingense</name>
    <dbReference type="NCBI Taxonomy" id="108015"/>
    <lineage>
        <taxon>Bacteria</taxon>
        <taxon>Pseudomonadati</taxon>
        <taxon>Pseudomonadota</taxon>
        <taxon>Alphaproteobacteria</taxon>
        <taxon>Hyphomicrobiales</taxon>
        <taxon>Nitrobacteraceae</taxon>
        <taxon>Bradyrhizobium</taxon>
    </lineage>
</organism>
<evidence type="ECO:0000313" key="3">
    <source>
        <dbReference type="Proteomes" id="UP001565474"/>
    </source>
</evidence>
<dbReference type="EC" id="6.6.1.2" evidence="2"/>
<dbReference type="RefSeq" id="WP_036041736.1">
    <property type="nucleotide sequence ID" value="NZ_JBGBYD010000002.1"/>
</dbReference>
<dbReference type="SUPFAM" id="SSF53300">
    <property type="entry name" value="vWA-like"/>
    <property type="match status" value="1"/>
</dbReference>
<dbReference type="InterPro" id="IPR025861">
    <property type="entry name" value="CobT_VWA_dom"/>
</dbReference>
<dbReference type="EMBL" id="JBGBZN010000002">
    <property type="protein sequence ID" value="MEY9470447.1"/>
    <property type="molecule type" value="Genomic_DNA"/>
</dbReference>
<comment type="caution">
    <text evidence="2">The sequence shown here is derived from an EMBL/GenBank/DDBJ whole genome shotgun (WGS) entry which is preliminary data.</text>
</comment>
<keyword evidence="3" id="KW-1185">Reference proteome</keyword>
<name>A0ABV4GEU2_9BRAD</name>
<gene>
    <name evidence="2" type="ORF">ABH992_002846</name>
</gene>
<sequence>MLSRDAFLTALVVLMALSFLPSLRKSRQTPVPFDPARPYRAYTRDYDLEIKAGDLDAVLAASPDRRSAERLPQVDPGPLYELEAELAGRRADLAATQQQDSSHSDTIVTLLIDHSGSMRGQPILFAARAALVASDLLDGLGVTHEVLGFTTARWKGGQSREKWLNDRKPSYPGRLNDLLHVVYCSPAEKLSARHCAEMLRRDLLKENIDGEAIEWAASRLRQRDERQKCLIVLSDGAPVDDSTLHENGDRYLDRHLRRVIGEIEQAGDIRLAAIGIGHPVEQYYKDGLTISSPEELESTLVQLINRLLHPSA</sequence>
<dbReference type="InterPro" id="IPR036465">
    <property type="entry name" value="vWFA_dom_sf"/>
</dbReference>
<protein>
    <submittedName>
        <fullName evidence="2">Cobaltochelatase CobT</fullName>
        <ecNumber evidence="2">6.6.1.2</ecNumber>
    </submittedName>
</protein>
<dbReference type="PANTHER" id="PTHR41248:SF1">
    <property type="entry name" value="NORD PROTEIN"/>
    <property type="match status" value="1"/>
</dbReference>
<keyword evidence="2" id="KW-0436">Ligase</keyword>
<evidence type="ECO:0000313" key="2">
    <source>
        <dbReference type="EMBL" id="MEY9470447.1"/>
    </source>
</evidence>
<dbReference type="GO" id="GO:0051116">
    <property type="term" value="F:cobaltochelatase activity"/>
    <property type="evidence" value="ECO:0007669"/>
    <property type="project" value="UniProtKB-EC"/>
</dbReference>
<proteinExistence type="predicted"/>
<dbReference type="PANTHER" id="PTHR41248">
    <property type="entry name" value="NORD PROTEIN"/>
    <property type="match status" value="1"/>
</dbReference>
<evidence type="ECO:0000259" key="1">
    <source>
        <dbReference type="Pfam" id="PF11775"/>
    </source>
</evidence>
<reference evidence="2 3" key="1">
    <citation type="submission" date="2024-07" db="EMBL/GenBank/DDBJ databases">
        <title>Genomic Encyclopedia of Type Strains, Phase V (KMG-V): Genome sequencing to study the core and pangenomes of soil and plant-associated prokaryotes.</title>
        <authorList>
            <person name="Whitman W."/>
        </authorList>
    </citation>
    <scope>NUCLEOTIDE SEQUENCE [LARGE SCALE GENOMIC DNA]</scope>
    <source>
        <strain evidence="2 3">USDA 222</strain>
    </source>
</reference>
<dbReference type="Gene3D" id="3.40.50.410">
    <property type="entry name" value="von Willebrand factor, type A domain"/>
    <property type="match status" value="1"/>
</dbReference>
<dbReference type="Pfam" id="PF11775">
    <property type="entry name" value="CobT_C"/>
    <property type="match status" value="1"/>
</dbReference>
<dbReference type="InterPro" id="IPR051928">
    <property type="entry name" value="NorD/CobT"/>
</dbReference>
<dbReference type="Proteomes" id="UP001565474">
    <property type="component" value="Unassembled WGS sequence"/>
</dbReference>
<feature type="domain" description="Cobalamin biosynthesis protein CobT VWA" evidence="1">
    <location>
        <begin position="97"/>
        <end position="308"/>
    </location>
</feature>